<gene>
    <name evidence="12" type="primary">Dido1</name>
    <name evidence="12" type="ORF">G6Z76_0002601</name>
</gene>
<dbReference type="PANTHER" id="PTHR11477">
    <property type="entry name" value="TRANSCRIPTION FACTOR S-II ZINC FINGER DOMAIN-CONTAINING PROTEIN"/>
    <property type="match status" value="1"/>
</dbReference>
<dbReference type="InterPro" id="IPR003618">
    <property type="entry name" value="TFIIS_cen_dom"/>
</dbReference>
<dbReference type="InterPro" id="IPR019786">
    <property type="entry name" value="Zinc_finger_PHD-type_CS"/>
</dbReference>
<feature type="compositionally biased region" description="Polar residues" evidence="9">
    <location>
        <begin position="823"/>
        <end position="850"/>
    </location>
</feature>
<dbReference type="InterPro" id="IPR019787">
    <property type="entry name" value="Znf_PHD-finger"/>
</dbReference>
<dbReference type="Gene3D" id="1.10.472.30">
    <property type="entry name" value="Transcription elongation factor S-II, central domain"/>
    <property type="match status" value="1"/>
</dbReference>
<keyword evidence="6" id="KW-0804">Transcription</keyword>
<proteinExistence type="predicted"/>
<evidence type="ECO:0000256" key="7">
    <source>
        <dbReference type="ARBA" id="ARBA00023242"/>
    </source>
</evidence>
<feature type="region of interest" description="Disordered" evidence="9">
    <location>
        <begin position="877"/>
        <end position="951"/>
    </location>
</feature>
<dbReference type="PANTHER" id="PTHR11477:SF51">
    <property type="entry name" value="PROTEIN PARTNER OF SNF, ISOFORM B"/>
    <property type="match status" value="1"/>
</dbReference>
<feature type="region of interest" description="Disordered" evidence="9">
    <location>
        <begin position="2123"/>
        <end position="2175"/>
    </location>
</feature>
<feature type="region of interest" description="Disordered" evidence="9">
    <location>
        <begin position="1678"/>
        <end position="1723"/>
    </location>
</feature>
<feature type="compositionally biased region" description="Polar residues" evidence="9">
    <location>
        <begin position="1309"/>
        <end position="1320"/>
    </location>
</feature>
<dbReference type="EMBL" id="JAANIC010004024">
    <property type="protein sequence ID" value="KAG5336632.1"/>
    <property type="molecule type" value="Genomic_DNA"/>
</dbReference>
<feature type="compositionally biased region" description="Basic and acidic residues" evidence="9">
    <location>
        <begin position="2166"/>
        <end position="2175"/>
    </location>
</feature>
<dbReference type="InterPro" id="IPR013083">
    <property type="entry name" value="Znf_RING/FYVE/PHD"/>
</dbReference>
<dbReference type="SMART" id="SM00510">
    <property type="entry name" value="TFS2M"/>
    <property type="match status" value="1"/>
</dbReference>
<keyword evidence="7" id="KW-0539">Nucleus</keyword>
<dbReference type="SMART" id="SM00592">
    <property type="entry name" value="BRK"/>
    <property type="match status" value="1"/>
</dbReference>
<dbReference type="PROSITE" id="PS50016">
    <property type="entry name" value="ZF_PHD_2"/>
    <property type="match status" value="1"/>
</dbReference>
<keyword evidence="4" id="KW-0862">Zinc</keyword>
<feature type="region of interest" description="Disordered" evidence="9">
    <location>
        <begin position="2250"/>
        <end position="2297"/>
    </location>
</feature>
<dbReference type="Gene3D" id="3.40.5.120">
    <property type="match status" value="1"/>
</dbReference>
<evidence type="ECO:0000256" key="5">
    <source>
        <dbReference type="ARBA" id="ARBA00023015"/>
    </source>
</evidence>
<dbReference type="GO" id="GO:0006351">
    <property type="term" value="P:DNA-templated transcription"/>
    <property type="evidence" value="ECO:0007669"/>
    <property type="project" value="InterPro"/>
</dbReference>
<dbReference type="SMART" id="SM00249">
    <property type="entry name" value="PHD"/>
    <property type="match status" value="1"/>
</dbReference>
<feature type="compositionally biased region" description="Basic and acidic residues" evidence="9">
    <location>
        <begin position="1710"/>
        <end position="1723"/>
    </location>
</feature>
<comment type="caution">
    <text evidence="12">The sequence shown here is derived from an EMBL/GenBank/DDBJ whole genome shotgun (WGS) entry which is preliminary data.</text>
</comment>
<feature type="compositionally biased region" description="Polar residues" evidence="9">
    <location>
        <begin position="726"/>
        <end position="738"/>
    </location>
</feature>
<feature type="compositionally biased region" description="Acidic residues" evidence="9">
    <location>
        <begin position="295"/>
        <end position="306"/>
    </location>
</feature>
<dbReference type="PROSITE" id="PS51321">
    <property type="entry name" value="TFIIS_CENTRAL"/>
    <property type="match status" value="1"/>
</dbReference>
<feature type="domain" description="PHD-type" evidence="10">
    <location>
        <begin position="954"/>
        <end position="1033"/>
    </location>
</feature>
<dbReference type="InterPro" id="IPR036575">
    <property type="entry name" value="TFIIS_cen_dom_sf"/>
</dbReference>
<dbReference type="Gene3D" id="3.30.40.10">
    <property type="entry name" value="Zinc/RING finger domain, C3HC4 (zinc finger)"/>
    <property type="match status" value="1"/>
</dbReference>
<dbReference type="SUPFAM" id="SSF160481">
    <property type="entry name" value="BRK domain-like"/>
    <property type="match status" value="1"/>
</dbReference>
<name>A0A836GBN7_9HYME</name>
<dbReference type="PROSITE" id="PS01359">
    <property type="entry name" value="ZF_PHD_1"/>
    <property type="match status" value="1"/>
</dbReference>
<dbReference type="SUPFAM" id="SSF57903">
    <property type="entry name" value="FYVE/PHD zinc finger"/>
    <property type="match status" value="1"/>
</dbReference>
<feature type="region of interest" description="Disordered" evidence="9">
    <location>
        <begin position="1292"/>
        <end position="1322"/>
    </location>
</feature>
<feature type="non-terminal residue" evidence="12">
    <location>
        <position position="1"/>
    </location>
</feature>
<feature type="compositionally biased region" description="Low complexity" evidence="9">
    <location>
        <begin position="2153"/>
        <end position="2165"/>
    </location>
</feature>
<evidence type="ECO:0000256" key="8">
    <source>
        <dbReference type="PROSITE-ProRule" id="PRU00146"/>
    </source>
</evidence>
<accession>A0A836GBN7</accession>
<feature type="region of interest" description="Disordered" evidence="9">
    <location>
        <begin position="232"/>
        <end position="346"/>
    </location>
</feature>
<feature type="compositionally biased region" description="Basic and acidic residues" evidence="9">
    <location>
        <begin position="365"/>
        <end position="376"/>
    </location>
</feature>
<feature type="compositionally biased region" description="Polar residues" evidence="9">
    <location>
        <begin position="909"/>
        <end position="919"/>
    </location>
</feature>
<feature type="compositionally biased region" description="Low complexity" evidence="9">
    <location>
        <begin position="2250"/>
        <end position="2259"/>
    </location>
</feature>
<dbReference type="InterPro" id="IPR011011">
    <property type="entry name" value="Znf_FYVE_PHD"/>
</dbReference>
<keyword evidence="13" id="KW-1185">Reference proteome</keyword>
<organism evidence="12 13">
    <name type="scientific">Acromyrmex charruanus</name>
    <dbReference type="NCBI Taxonomy" id="2715315"/>
    <lineage>
        <taxon>Eukaryota</taxon>
        <taxon>Metazoa</taxon>
        <taxon>Ecdysozoa</taxon>
        <taxon>Arthropoda</taxon>
        <taxon>Hexapoda</taxon>
        <taxon>Insecta</taxon>
        <taxon>Pterygota</taxon>
        <taxon>Neoptera</taxon>
        <taxon>Endopterygota</taxon>
        <taxon>Hymenoptera</taxon>
        <taxon>Apocrita</taxon>
        <taxon>Aculeata</taxon>
        <taxon>Formicoidea</taxon>
        <taxon>Formicidae</taxon>
        <taxon>Myrmicinae</taxon>
        <taxon>Acromyrmex</taxon>
    </lineage>
</organism>
<dbReference type="Pfam" id="PF07744">
    <property type="entry name" value="SPOC"/>
    <property type="match status" value="1"/>
</dbReference>
<dbReference type="Pfam" id="PF07500">
    <property type="entry name" value="TFIIS_M"/>
    <property type="match status" value="1"/>
</dbReference>
<feature type="region of interest" description="Disordered" evidence="9">
    <location>
        <begin position="2054"/>
        <end position="2094"/>
    </location>
</feature>
<feature type="compositionally biased region" description="Polar residues" evidence="9">
    <location>
        <begin position="232"/>
        <end position="250"/>
    </location>
</feature>
<dbReference type="CDD" id="cd21541">
    <property type="entry name" value="SPOC_PHF3-like"/>
    <property type="match status" value="1"/>
</dbReference>
<feature type="compositionally biased region" description="Polar residues" evidence="9">
    <location>
        <begin position="1491"/>
        <end position="1501"/>
    </location>
</feature>
<feature type="region of interest" description="Disordered" evidence="9">
    <location>
        <begin position="806"/>
        <end position="865"/>
    </location>
</feature>
<evidence type="ECO:0000313" key="13">
    <source>
        <dbReference type="Proteomes" id="UP000669903"/>
    </source>
</evidence>
<dbReference type="InterPro" id="IPR037259">
    <property type="entry name" value="BRK_sf"/>
</dbReference>
<comment type="subcellular location">
    <subcellularLocation>
        <location evidence="1">Nucleus</location>
    </subcellularLocation>
</comment>
<feature type="compositionally biased region" description="Polar residues" evidence="9">
    <location>
        <begin position="258"/>
        <end position="277"/>
    </location>
</feature>
<evidence type="ECO:0000313" key="12">
    <source>
        <dbReference type="EMBL" id="KAG5336632.1"/>
    </source>
</evidence>
<protein>
    <submittedName>
        <fullName evidence="12">DIDO1 protein</fullName>
    </submittedName>
</protein>
<dbReference type="GO" id="GO:0008270">
    <property type="term" value="F:zinc ion binding"/>
    <property type="evidence" value="ECO:0007669"/>
    <property type="project" value="UniProtKB-KW"/>
</dbReference>
<dbReference type="GO" id="GO:0005634">
    <property type="term" value="C:nucleus"/>
    <property type="evidence" value="ECO:0007669"/>
    <property type="project" value="UniProtKB-SubCell"/>
</dbReference>
<feature type="compositionally biased region" description="Basic residues" evidence="9">
    <location>
        <begin position="311"/>
        <end position="322"/>
    </location>
</feature>
<feature type="compositionally biased region" description="Basic and acidic residues" evidence="9">
    <location>
        <begin position="1502"/>
        <end position="1552"/>
    </location>
</feature>
<dbReference type="Pfam" id="PF00628">
    <property type="entry name" value="PHD"/>
    <property type="match status" value="1"/>
</dbReference>
<feature type="compositionally biased region" description="Acidic residues" evidence="9">
    <location>
        <begin position="931"/>
        <end position="951"/>
    </location>
</feature>
<dbReference type="Proteomes" id="UP000669903">
    <property type="component" value="Unassembled WGS sequence"/>
</dbReference>
<keyword evidence="5" id="KW-0805">Transcription regulation</keyword>
<evidence type="ECO:0000259" key="11">
    <source>
        <dbReference type="PROSITE" id="PS51321"/>
    </source>
</evidence>
<dbReference type="InterPro" id="IPR001965">
    <property type="entry name" value="Znf_PHD"/>
</dbReference>
<feature type="region of interest" description="Disordered" evidence="9">
    <location>
        <begin position="694"/>
        <end position="738"/>
    </location>
</feature>
<feature type="compositionally biased region" description="Low complexity" evidence="9">
    <location>
        <begin position="2054"/>
        <end position="2074"/>
    </location>
</feature>
<evidence type="ECO:0000256" key="6">
    <source>
        <dbReference type="ARBA" id="ARBA00023163"/>
    </source>
</evidence>
<feature type="compositionally biased region" description="Basic and acidic residues" evidence="9">
    <location>
        <begin position="853"/>
        <end position="865"/>
    </location>
</feature>
<dbReference type="InterPro" id="IPR012921">
    <property type="entry name" value="SPOC_C"/>
</dbReference>
<reference evidence="12" key="1">
    <citation type="submission" date="2020-03" db="EMBL/GenBank/DDBJ databases">
        <title>Relaxed selection underlies rapid genomic changes in the transitions from sociality to social parasitism in ants.</title>
        <authorList>
            <person name="Bi X."/>
        </authorList>
    </citation>
    <scope>NUCLEOTIDE SEQUENCE</scope>
    <source>
        <strain evidence="12">BGI-DK2014a</strain>
        <tissue evidence="12">Whole body</tissue>
    </source>
</reference>
<feature type="region of interest" description="Disordered" evidence="9">
    <location>
        <begin position="1491"/>
        <end position="1666"/>
    </location>
</feature>
<dbReference type="InterPro" id="IPR006576">
    <property type="entry name" value="BRK_domain"/>
</dbReference>
<feature type="region of interest" description="Disordered" evidence="9">
    <location>
        <begin position="1883"/>
        <end position="1917"/>
    </location>
</feature>
<evidence type="ECO:0000256" key="1">
    <source>
        <dbReference type="ARBA" id="ARBA00004123"/>
    </source>
</evidence>
<keyword evidence="3 8" id="KW-0863">Zinc-finger</keyword>
<keyword evidence="2" id="KW-0479">Metal-binding</keyword>
<evidence type="ECO:0000256" key="3">
    <source>
        <dbReference type="ARBA" id="ARBA00022771"/>
    </source>
</evidence>
<feature type="compositionally biased region" description="Polar residues" evidence="9">
    <location>
        <begin position="694"/>
        <end position="714"/>
    </location>
</feature>
<dbReference type="CDD" id="cd15552">
    <property type="entry name" value="PHD_PHF3_like"/>
    <property type="match status" value="1"/>
</dbReference>
<sequence>MSSSYVIEPQESNSEKKDDTLIIVVTDDGIISVDQATLQNLISKQLQTMNQSSANVSVVRLGQADTDTENGDITLTVDPPTFAHSTASSVSTNVSTDPGGLVDPFMEMDPEQLERLETALQSEEAKQILGENVTAMLDMLSIEELQNTMRYNIQLDHCYTSRLSPNDPVPRDPLPIIDDLSEPNDIQYIHQSSSPRTIVMSPPINDMDNVGVKNINISLQSKQMNRSIRKTIISTPPNTTGPSRANTSIIGTPKLSGHSVSRNITNAHQGITKLQTKNNKEEEENDITESSTESSESEPSDNDNDSDFGLRKRSNARARGGRKGLTTRGGSMTAARRRGQNKQLDMEQVRRLDMEMAAAVNAMKTPEKDDKSERFSPTKNKRQVKTLCGKKKEELQLTEVSSSVLQESPPAYEKILQTTNQVKANLINTNMIKGDMILTKPGQGRSNQKVTFIQKQVPMKPNELKNVGLKKTLLISKDKFVNSAGAKFFTTKDGKLLQLPIASKTVSSNAQVSPVKAVLTQQLASQQSITQQQNANQNSPIQQQSKTVFSIGNTPIKIKPSDIKREKRKSDTSIESILKGEENSAKSIEIKTLDNAKKLKRDNRKAPGDTLGPALFSTPDIIRRVSSNNDGKVVDSAATTMTLPTSFATAISTSESPTGYISTAVSLNIGISAASNVVQNTSNLSNKKTIFNTSEQSIQPEPQLNLDGSNSSVMPGSENEQKSETKTPSTEELQPSLDTEQHVSLVNTLFGTLVPNVSNIIYYVVFGIEGEEHLLATLEMEASKHEEELLAEALLLQEELGVDLAEHSTLSDPKPRVIPESLASDSMPTLISPEQDSKLAETTSTAQTNVSKETSKKSSKDDKETIQIIRGNRVIKLPPIEAPATRSKRLQEKIEVPQTNPEPTKKMQKLTQISVQQQLHNKDELKTEQVVNEEEEDDEDDEEDNSDSEDDPDRLWCICKRPHNNRFMICCDVCEDWFHGKCVHVSKAMGKYMTRENIYFNLCYTISILYKCMIGQQMEEKGIEWVCPNCLKKKAEEEKIKSNLQSLSGKQKAKVESVDENSLSQDVLPKEISPLSSSIDHSVASASSTMQCVVCKKEARNSSIYCSDACILAHAQETLTKDKPVPSGSNIKSVKLPTSETMKAKHETRVVVFDKKTGKVLTGADAPLRSSLRTWLKENPTFEIVEANNINTLQIGGKLVTQIQTSGKPAKITQISPVKVQNMPKTIYTKVSGSKQTVLVPNKKITIIPSIQQVSSGSKSAQLKQTIFTTTPGKNPVTLKTSKNVIQTQLKIQSAGSPKQTPIKKQESKSSPSQLKQTKLTPIKKPETEPIRVNIRKSLTELLSSRIKETKDLKLTDEEIADLAFNIEYEMYKYFKDTGSKYKAKYRSLVFNIKDTKNLTLFRKIADHSLTPDAVVRLSPDEMASQELAEWREKETKHQLEMIKKNELDLMAQAKSIVVKTHKGEQIIENDGGIDHVDPKTPVQDIVSALNNGDNISSTVNDLKDKNKVKEDKLTAQMEIKKSKNTDDRRKKDKERGRNRDSAKSKSKDRRERSHSRHRHSRDRDHSKTRDKSKERKSSRNKESKRDREREKDKDRDRNKDRDKMSRKESRERERQREKDRHKSNDNRLRNRSGSRESKDIDKREEEHKRETEKKKEISPPPVEKLIEDRLWRHIEDEATTNTIDGNDSDISDREPSSTVTIKTPDINEESERDKEQVMDKETSAKGSWQTVWRGFVNMVDVAKFFITAQEVSGNAKDLMDDLPDTVDVVGRISHETVWDYISKMKRSGSKEILIIRLTAANDEEKIPYITLYSYLNSRSRLGVVGNVSKNIKDFYIMPFSNQSTIPSVLMPLNGPGFEEHRPHLLLGIIVRNKKKRLSVVSTIPSKTSKTSDRSYTPPLISVPKEKTLSPSPSSSPMLYKATALDSTKEKAPAAVTQMTLESLNKAHIGMSRGVIDTATICKIVPELSSKIDLTSSPGKVTLDDDGDEPYSPGEMDDDINNLQPTIDNTAGILSSSSKNSTELQRKMDELNRQIEEQKQQIEEQRQQIQNISSSFLDETTPTLPGLGLDPPTDACEEAYSPSNARSFTPPPPISKFTQPILDKVSDITIPPNLQEILANVKRQESSKVDPYLPSKPGASFLPTLYQNPERYSPSPSSKISQSEKASLEVPKESKSTLSTLSDLDLIRKAEEELAAVAAATVAQSVVSALPPSSSSSSSSSSSTSLLVLTPPVGSVSDAPISPQILSSLPLSAEPSLEANKSYKPSPSDSFKKNFTPEQPKPPGLEDEDFPIFPSTPPTIDISKMTSHSKISSKSGIVLNVKRKLSDSDSSSLPTRLPRTKSRWGQRPSE</sequence>
<feature type="non-terminal residue" evidence="12">
    <location>
        <position position="2350"/>
    </location>
</feature>
<evidence type="ECO:0000256" key="4">
    <source>
        <dbReference type="ARBA" id="ARBA00022833"/>
    </source>
</evidence>
<evidence type="ECO:0000259" key="10">
    <source>
        <dbReference type="PROSITE" id="PS50016"/>
    </source>
</evidence>
<dbReference type="Pfam" id="PF07533">
    <property type="entry name" value="BRK"/>
    <property type="match status" value="1"/>
</dbReference>
<feature type="region of interest" description="Disordered" evidence="9">
    <location>
        <begin position="2323"/>
        <end position="2350"/>
    </location>
</feature>
<feature type="domain" description="TFIIS central" evidence="11">
    <location>
        <begin position="1331"/>
        <end position="1451"/>
    </location>
</feature>
<feature type="compositionally biased region" description="Basic and acidic residues" evidence="9">
    <location>
        <begin position="1562"/>
        <end position="1658"/>
    </location>
</feature>
<evidence type="ECO:0000256" key="2">
    <source>
        <dbReference type="ARBA" id="ARBA00022723"/>
    </source>
</evidence>
<dbReference type="SUPFAM" id="SSF46942">
    <property type="entry name" value="Elongation factor TFIIS domain 2"/>
    <property type="match status" value="1"/>
</dbReference>
<evidence type="ECO:0000256" key="9">
    <source>
        <dbReference type="SAM" id="MobiDB-lite"/>
    </source>
</evidence>
<feature type="region of interest" description="Disordered" evidence="9">
    <location>
        <begin position="363"/>
        <end position="387"/>
    </location>
</feature>